<evidence type="ECO:0000313" key="10">
    <source>
        <dbReference type="EMBL" id="TXL64593.1"/>
    </source>
</evidence>
<dbReference type="InterPro" id="IPR022305">
    <property type="entry name" value="Response_regulator"/>
</dbReference>
<proteinExistence type="predicted"/>
<dbReference type="GO" id="GO:0032993">
    <property type="term" value="C:protein-DNA complex"/>
    <property type="evidence" value="ECO:0007669"/>
    <property type="project" value="TreeGrafter"/>
</dbReference>
<dbReference type="InterPro" id="IPR039420">
    <property type="entry name" value="WalR-like"/>
</dbReference>
<evidence type="ECO:0000259" key="9">
    <source>
        <dbReference type="PROSITE" id="PS51755"/>
    </source>
</evidence>
<dbReference type="GO" id="GO:0000156">
    <property type="term" value="F:phosphorelay response regulator activity"/>
    <property type="evidence" value="ECO:0007669"/>
    <property type="project" value="TreeGrafter"/>
</dbReference>
<organism evidence="10 11">
    <name type="scientific">Zeimonas arvi</name>
    <dbReference type="NCBI Taxonomy" id="2498847"/>
    <lineage>
        <taxon>Bacteria</taxon>
        <taxon>Pseudomonadati</taxon>
        <taxon>Pseudomonadota</taxon>
        <taxon>Betaproteobacteria</taxon>
        <taxon>Burkholderiales</taxon>
        <taxon>Burkholderiaceae</taxon>
        <taxon>Zeimonas</taxon>
    </lineage>
</organism>
<protein>
    <submittedName>
        <fullName evidence="10">Proteobacterial dedicated sortase system response regulator</fullName>
    </submittedName>
</protein>
<dbReference type="SMART" id="SM00448">
    <property type="entry name" value="REC"/>
    <property type="match status" value="1"/>
</dbReference>
<dbReference type="EMBL" id="VDUY01000005">
    <property type="protein sequence ID" value="TXL64593.1"/>
    <property type="molecule type" value="Genomic_DNA"/>
</dbReference>
<evidence type="ECO:0000313" key="11">
    <source>
        <dbReference type="Proteomes" id="UP000321548"/>
    </source>
</evidence>
<reference evidence="10 11" key="1">
    <citation type="submission" date="2019-06" db="EMBL/GenBank/DDBJ databases">
        <title>Quisquiliibacterium sp. nov., isolated from a maize field.</title>
        <authorList>
            <person name="Lin S.-Y."/>
            <person name="Tsai C.-F."/>
            <person name="Young C.-C."/>
        </authorList>
    </citation>
    <scope>NUCLEOTIDE SEQUENCE [LARGE SCALE GENOMIC DNA]</scope>
    <source>
        <strain evidence="10 11">CC-CFT501</strain>
    </source>
</reference>
<evidence type="ECO:0000256" key="3">
    <source>
        <dbReference type="ARBA" id="ARBA00023015"/>
    </source>
</evidence>
<dbReference type="GO" id="GO:0005829">
    <property type="term" value="C:cytosol"/>
    <property type="evidence" value="ECO:0007669"/>
    <property type="project" value="TreeGrafter"/>
</dbReference>
<dbReference type="Pfam" id="PF00486">
    <property type="entry name" value="Trans_reg_C"/>
    <property type="match status" value="1"/>
</dbReference>
<evidence type="ECO:0000256" key="7">
    <source>
        <dbReference type="PROSITE-ProRule" id="PRU01091"/>
    </source>
</evidence>
<evidence type="ECO:0000256" key="4">
    <source>
        <dbReference type="ARBA" id="ARBA00023125"/>
    </source>
</evidence>
<dbReference type="PROSITE" id="PS51755">
    <property type="entry name" value="OMPR_PHOB"/>
    <property type="match status" value="1"/>
</dbReference>
<evidence type="ECO:0000259" key="8">
    <source>
        <dbReference type="PROSITE" id="PS50110"/>
    </source>
</evidence>
<dbReference type="GO" id="GO:0000976">
    <property type="term" value="F:transcription cis-regulatory region binding"/>
    <property type="evidence" value="ECO:0007669"/>
    <property type="project" value="TreeGrafter"/>
</dbReference>
<dbReference type="SUPFAM" id="SSF52172">
    <property type="entry name" value="CheY-like"/>
    <property type="match status" value="1"/>
</dbReference>
<dbReference type="NCBIfam" id="TIGR03787">
    <property type="entry name" value="marine_sort_RR"/>
    <property type="match status" value="1"/>
</dbReference>
<evidence type="ECO:0000256" key="1">
    <source>
        <dbReference type="ARBA" id="ARBA00022553"/>
    </source>
</evidence>
<dbReference type="InterPro" id="IPR036388">
    <property type="entry name" value="WH-like_DNA-bd_sf"/>
</dbReference>
<dbReference type="PROSITE" id="PS50110">
    <property type="entry name" value="RESPONSE_REGULATORY"/>
    <property type="match status" value="1"/>
</dbReference>
<name>A0A5C8NTQ1_9BURK</name>
<dbReference type="Gene3D" id="1.10.10.10">
    <property type="entry name" value="Winged helix-like DNA-binding domain superfamily/Winged helix DNA-binding domain"/>
    <property type="match status" value="1"/>
</dbReference>
<dbReference type="Pfam" id="PF00072">
    <property type="entry name" value="Response_reg"/>
    <property type="match status" value="1"/>
</dbReference>
<keyword evidence="1 6" id="KW-0597">Phosphoprotein</keyword>
<keyword evidence="3" id="KW-0805">Transcription regulation</keyword>
<dbReference type="SMART" id="SM00862">
    <property type="entry name" value="Trans_reg_C"/>
    <property type="match status" value="1"/>
</dbReference>
<dbReference type="OrthoDB" id="9802426at2"/>
<dbReference type="Proteomes" id="UP000321548">
    <property type="component" value="Unassembled WGS sequence"/>
</dbReference>
<evidence type="ECO:0000256" key="5">
    <source>
        <dbReference type="ARBA" id="ARBA00023163"/>
    </source>
</evidence>
<keyword evidence="4 7" id="KW-0238">DNA-binding</keyword>
<dbReference type="CDD" id="cd00383">
    <property type="entry name" value="trans_reg_C"/>
    <property type="match status" value="1"/>
</dbReference>
<dbReference type="PANTHER" id="PTHR48111">
    <property type="entry name" value="REGULATOR OF RPOS"/>
    <property type="match status" value="1"/>
</dbReference>
<accession>A0A5C8NTQ1</accession>
<evidence type="ECO:0000256" key="6">
    <source>
        <dbReference type="PROSITE-ProRule" id="PRU00169"/>
    </source>
</evidence>
<dbReference type="GO" id="GO:0006355">
    <property type="term" value="P:regulation of DNA-templated transcription"/>
    <property type="evidence" value="ECO:0007669"/>
    <property type="project" value="InterPro"/>
</dbReference>
<gene>
    <name evidence="10" type="primary">pdsR</name>
    <name evidence="10" type="ORF">FHP08_12625</name>
</gene>
<dbReference type="InterPro" id="IPR001789">
    <property type="entry name" value="Sig_transdc_resp-reg_receiver"/>
</dbReference>
<dbReference type="InterPro" id="IPR011006">
    <property type="entry name" value="CheY-like_superfamily"/>
</dbReference>
<dbReference type="Gene3D" id="6.10.250.690">
    <property type="match status" value="1"/>
</dbReference>
<keyword evidence="5" id="KW-0804">Transcription</keyword>
<dbReference type="AlphaFoldDB" id="A0A5C8NTQ1"/>
<feature type="modified residue" description="4-aspartylphosphate" evidence="6">
    <location>
        <position position="53"/>
    </location>
</feature>
<keyword evidence="11" id="KW-1185">Reference proteome</keyword>
<feature type="DNA-binding region" description="OmpR/PhoB-type" evidence="7">
    <location>
        <begin position="133"/>
        <end position="229"/>
    </location>
</feature>
<evidence type="ECO:0000256" key="2">
    <source>
        <dbReference type="ARBA" id="ARBA00023012"/>
    </source>
</evidence>
<feature type="domain" description="OmpR/PhoB-type" evidence="9">
    <location>
        <begin position="133"/>
        <end position="229"/>
    </location>
</feature>
<dbReference type="RefSeq" id="WP_147704842.1">
    <property type="nucleotide sequence ID" value="NZ_VDUY01000005.1"/>
</dbReference>
<sequence length="231" mass="26195">MARRIAVIEDEPAIRDNLRDALARQGFEVSTFGNRPEAQQAMQIRLPDMAIIDIGLADEPDGGFELCRWLREKAPALPILMLSARDSEIDIVSGLRLGADDYVTKNVSLPHLLARVTALFRRADAVAQPSQQGEPMIRGPLRLDVARFEATWRSEPIALTVTEFWMLHALAMHPGHVRDREALMREANLVVDDQTVTSYVKRLRRKFEAIDKDFDAIETVYGLGYRFLVRE</sequence>
<dbReference type="Gene3D" id="3.40.50.2300">
    <property type="match status" value="1"/>
</dbReference>
<keyword evidence="2" id="KW-0902">Two-component regulatory system</keyword>
<comment type="caution">
    <text evidence="10">The sequence shown here is derived from an EMBL/GenBank/DDBJ whole genome shotgun (WGS) entry which is preliminary data.</text>
</comment>
<dbReference type="PANTHER" id="PTHR48111:SF21">
    <property type="entry name" value="DNA-BINDING DUAL MASTER TRANSCRIPTIONAL REGULATOR RPAA"/>
    <property type="match status" value="1"/>
</dbReference>
<dbReference type="CDD" id="cd17574">
    <property type="entry name" value="REC_OmpR"/>
    <property type="match status" value="1"/>
</dbReference>
<feature type="domain" description="Response regulatory" evidence="8">
    <location>
        <begin position="4"/>
        <end position="120"/>
    </location>
</feature>
<dbReference type="InterPro" id="IPR001867">
    <property type="entry name" value="OmpR/PhoB-type_DNA-bd"/>
</dbReference>